<evidence type="ECO:0000313" key="2">
    <source>
        <dbReference type="Proteomes" id="UP000014417"/>
    </source>
</evidence>
<keyword evidence="2" id="KW-1185">Reference proteome</keyword>
<protein>
    <submittedName>
        <fullName evidence="1">Uncharacterized protein</fullName>
    </submittedName>
</protein>
<dbReference type="Proteomes" id="UP000014417">
    <property type="component" value="Unassembled WGS sequence"/>
</dbReference>
<proteinExistence type="predicted"/>
<gene>
    <name evidence="1" type="ORF">HMPREF9306_01450</name>
</gene>
<comment type="caution">
    <text evidence="1">The sequence shown here is derived from an EMBL/GenBank/DDBJ whole genome shotgun (WGS) entry which is preliminary data.</text>
</comment>
<name>S2WW12_9ACTN</name>
<reference evidence="1 2" key="1">
    <citation type="submission" date="2013-04" db="EMBL/GenBank/DDBJ databases">
        <title>The Genome Sequence of Propionimicrobium lymphophilum ACS-093-V-SCH5.</title>
        <authorList>
            <consortium name="The Broad Institute Genomics Platform"/>
            <person name="Earl A."/>
            <person name="Ward D."/>
            <person name="Feldgarden M."/>
            <person name="Gevers D."/>
            <person name="Saerens B."/>
            <person name="Vaneechoutte M."/>
            <person name="Walker B."/>
            <person name="Young S."/>
            <person name="Zeng Q."/>
            <person name="Gargeya S."/>
            <person name="Fitzgerald M."/>
            <person name="Haas B."/>
            <person name="Abouelleil A."/>
            <person name="Allen A.W."/>
            <person name="Alvarado L."/>
            <person name="Arachchi H.M."/>
            <person name="Berlin A.M."/>
            <person name="Chapman S.B."/>
            <person name="Gainer-Dewar J."/>
            <person name="Goldberg J."/>
            <person name="Griggs A."/>
            <person name="Gujja S."/>
            <person name="Hansen M."/>
            <person name="Howarth C."/>
            <person name="Imamovic A."/>
            <person name="Ireland A."/>
            <person name="Larimer J."/>
            <person name="McCowan C."/>
            <person name="Murphy C."/>
            <person name="Pearson M."/>
            <person name="Poon T.W."/>
            <person name="Priest M."/>
            <person name="Roberts A."/>
            <person name="Saif S."/>
            <person name="Shea T."/>
            <person name="Sisk P."/>
            <person name="Sykes S."/>
            <person name="Wortman J."/>
            <person name="Nusbaum C."/>
            <person name="Birren B."/>
        </authorList>
    </citation>
    <scope>NUCLEOTIDE SEQUENCE [LARGE SCALE GENOMIC DNA]</scope>
    <source>
        <strain evidence="1 2">ACS-093-V-SCH5</strain>
    </source>
</reference>
<dbReference type="RefSeq" id="WP_016456276.1">
    <property type="nucleotide sequence ID" value="NZ_KE150269.1"/>
</dbReference>
<dbReference type="EMBL" id="AGZR01000009">
    <property type="protein sequence ID" value="EPD31894.1"/>
    <property type="molecule type" value="Genomic_DNA"/>
</dbReference>
<sequence length="72" mass="7960">MKYKIDSSHKTHLPICLSCGWRGDIEPTKMNALLAVQRHGKTCHPGENDSIRAALYKASRIIATPLDTPTNS</sequence>
<dbReference type="HOGENOM" id="CLU_2719075_0_0_11"/>
<evidence type="ECO:0000313" key="1">
    <source>
        <dbReference type="EMBL" id="EPD31894.1"/>
    </source>
</evidence>
<organism evidence="1 2">
    <name type="scientific">Propionimicrobium lymphophilum ACS-093-V-SCH5</name>
    <dbReference type="NCBI Taxonomy" id="883161"/>
    <lineage>
        <taxon>Bacteria</taxon>
        <taxon>Bacillati</taxon>
        <taxon>Actinomycetota</taxon>
        <taxon>Actinomycetes</taxon>
        <taxon>Propionibacteriales</taxon>
        <taxon>Propionibacteriaceae</taxon>
        <taxon>Propionimicrobium</taxon>
    </lineage>
</organism>
<accession>S2WW12</accession>
<dbReference type="AlphaFoldDB" id="S2WW12"/>
<dbReference type="STRING" id="883161.HMPREF9306_01450"/>